<name>A0A364Y5E9_9BACT</name>
<gene>
    <name evidence="2" type="ORF">DQQ10_10295</name>
</gene>
<dbReference type="GO" id="GO:0016747">
    <property type="term" value="F:acyltransferase activity, transferring groups other than amino-acyl groups"/>
    <property type="evidence" value="ECO:0007669"/>
    <property type="project" value="InterPro"/>
</dbReference>
<dbReference type="EMBL" id="QMFY01000004">
    <property type="protein sequence ID" value="RAW01291.1"/>
    <property type="molecule type" value="Genomic_DNA"/>
</dbReference>
<reference evidence="2 3" key="1">
    <citation type="submission" date="2018-06" db="EMBL/GenBank/DDBJ databases">
        <title>Chryseolinea flavus sp. nov., a member of the phylum Bacteroidetes isolated from soil.</title>
        <authorList>
            <person name="Li Y."/>
            <person name="Wang J."/>
        </authorList>
    </citation>
    <scope>NUCLEOTIDE SEQUENCE [LARGE SCALE GENOMIC DNA]</scope>
    <source>
        <strain evidence="2 3">SDU1-6</strain>
    </source>
</reference>
<dbReference type="Proteomes" id="UP000251889">
    <property type="component" value="Unassembled WGS sequence"/>
</dbReference>
<dbReference type="AlphaFoldDB" id="A0A364Y5E9"/>
<dbReference type="OrthoDB" id="5570877at2"/>
<dbReference type="InterPro" id="IPR016181">
    <property type="entry name" value="Acyl_CoA_acyltransferase"/>
</dbReference>
<proteinExistence type="predicted"/>
<organism evidence="2 3">
    <name type="scientific">Pseudochryseolinea flava</name>
    <dbReference type="NCBI Taxonomy" id="2059302"/>
    <lineage>
        <taxon>Bacteria</taxon>
        <taxon>Pseudomonadati</taxon>
        <taxon>Bacteroidota</taxon>
        <taxon>Cytophagia</taxon>
        <taxon>Cytophagales</taxon>
        <taxon>Fulvivirgaceae</taxon>
        <taxon>Pseudochryseolinea</taxon>
    </lineage>
</organism>
<dbReference type="CDD" id="cd04301">
    <property type="entry name" value="NAT_SF"/>
    <property type="match status" value="1"/>
</dbReference>
<dbReference type="InterPro" id="IPR000182">
    <property type="entry name" value="GNAT_dom"/>
</dbReference>
<dbReference type="PROSITE" id="PS51186">
    <property type="entry name" value="GNAT"/>
    <property type="match status" value="1"/>
</dbReference>
<feature type="domain" description="N-acetyltransferase" evidence="1">
    <location>
        <begin position="1"/>
        <end position="152"/>
    </location>
</feature>
<evidence type="ECO:0000259" key="1">
    <source>
        <dbReference type="PROSITE" id="PS51186"/>
    </source>
</evidence>
<sequence length="331" mass="36928">MNIRKAVVQDVPAIVALLKQSLGESLMPKSEAYWKWKHVDNPFGISPVLVAEENGILIGIRAFMRWQWHDNKQIFSTLRAVDTATHPGHQGKGIFKKLTLQLVKQCTDEGDHFVFNTPNTQSRPGYLKMGWVVAGKVPVRMSVNRPLSMLAKGLAKTTTTTVSPSSDNLTLLLKHAGLSDLLDVETNKGYGIQTHYSSTYLDWRYRTVPVASYLAFGETHGNSLHGLVIGRIKQTRIGNELRITDCFIDNEKSLKHLQHQLKQAVQDYQIDYTTIAGTSSSSVWRLLPGTGSFLKLPIGPVATVRALALEDLSQFHNFANWSPSFGDLELF</sequence>
<comment type="caution">
    <text evidence="2">The sequence shown here is derived from an EMBL/GenBank/DDBJ whole genome shotgun (WGS) entry which is preliminary data.</text>
</comment>
<evidence type="ECO:0000313" key="3">
    <source>
        <dbReference type="Proteomes" id="UP000251889"/>
    </source>
</evidence>
<dbReference type="Pfam" id="PF13527">
    <property type="entry name" value="Acetyltransf_9"/>
    <property type="match status" value="1"/>
</dbReference>
<keyword evidence="3" id="KW-1185">Reference proteome</keyword>
<protein>
    <recommendedName>
        <fullName evidence="1">N-acetyltransferase domain-containing protein</fullName>
    </recommendedName>
</protein>
<accession>A0A364Y5E9</accession>
<dbReference type="Gene3D" id="3.40.630.30">
    <property type="match status" value="1"/>
</dbReference>
<evidence type="ECO:0000313" key="2">
    <source>
        <dbReference type="EMBL" id="RAW01291.1"/>
    </source>
</evidence>
<dbReference type="SUPFAM" id="SSF55729">
    <property type="entry name" value="Acyl-CoA N-acyltransferases (Nat)"/>
    <property type="match status" value="1"/>
</dbReference>
<dbReference type="RefSeq" id="WP_112746777.1">
    <property type="nucleotide sequence ID" value="NZ_QMFY01000004.1"/>
</dbReference>